<protein>
    <recommendedName>
        <fullName evidence="1">HTH cro/C1-type domain-containing protein</fullName>
    </recommendedName>
</protein>
<feature type="domain" description="HTH cro/C1-type" evidence="1">
    <location>
        <begin position="13"/>
        <end position="39"/>
    </location>
</feature>
<proteinExistence type="predicted"/>
<comment type="caution">
    <text evidence="2">The sequence shown here is derived from an EMBL/GenBank/DDBJ whole genome shotgun (WGS) entry which is preliminary data.</text>
</comment>
<evidence type="ECO:0000313" key="3">
    <source>
        <dbReference type="Proteomes" id="UP001501746"/>
    </source>
</evidence>
<sequence>MREVNMADIATLVRSARRARRYTQRELARRAGLSQSRVAVAEGAGEDPRFDTATRLLAGAGHRLYSAPTTRDDVATVAADIRHALARDDLGSAFRAFIQMNDNLTAEQGLLRGVLAIAEPESTGSKTWDAAIAALVDYRLGQVSVPTPEWTGSPERHLGRARPLFVDAADPVPPRSAVPDEFLEHGVLVWRDSLESV</sequence>
<evidence type="ECO:0000259" key="1">
    <source>
        <dbReference type="PROSITE" id="PS50943"/>
    </source>
</evidence>
<organism evidence="2 3">
    <name type="scientific">Agromyces salentinus</name>
    <dbReference type="NCBI Taxonomy" id="269421"/>
    <lineage>
        <taxon>Bacteria</taxon>
        <taxon>Bacillati</taxon>
        <taxon>Actinomycetota</taxon>
        <taxon>Actinomycetes</taxon>
        <taxon>Micrococcales</taxon>
        <taxon>Microbacteriaceae</taxon>
        <taxon>Agromyces</taxon>
    </lineage>
</organism>
<dbReference type="PROSITE" id="PS50943">
    <property type="entry name" value="HTH_CROC1"/>
    <property type="match status" value="1"/>
</dbReference>
<evidence type="ECO:0000313" key="2">
    <source>
        <dbReference type="EMBL" id="GAA1823559.1"/>
    </source>
</evidence>
<dbReference type="Gene3D" id="1.10.260.40">
    <property type="entry name" value="lambda repressor-like DNA-binding domains"/>
    <property type="match status" value="1"/>
</dbReference>
<keyword evidence="3" id="KW-1185">Reference proteome</keyword>
<dbReference type="SUPFAM" id="SSF47413">
    <property type="entry name" value="lambda repressor-like DNA-binding domains"/>
    <property type="match status" value="1"/>
</dbReference>
<dbReference type="InterPro" id="IPR010982">
    <property type="entry name" value="Lambda_DNA-bd_dom_sf"/>
</dbReference>
<name>A0ABN2MF27_9MICO</name>
<dbReference type="Proteomes" id="UP001501746">
    <property type="component" value="Unassembled WGS sequence"/>
</dbReference>
<accession>A0ABN2MF27</accession>
<reference evidence="2 3" key="1">
    <citation type="journal article" date="2019" name="Int. J. Syst. Evol. Microbiol.">
        <title>The Global Catalogue of Microorganisms (GCM) 10K type strain sequencing project: providing services to taxonomists for standard genome sequencing and annotation.</title>
        <authorList>
            <consortium name="The Broad Institute Genomics Platform"/>
            <consortium name="The Broad Institute Genome Sequencing Center for Infectious Disease"/>
            <person name="Wu L."/>
            <person name="Ma J."/>
        </authorList>
    </citation>
    <scope>NUCLEOTIDE SEQUENCE [LARGE SCALE GENOMIC DNA]</scope>
    <source>
        <strain evidence="2 3">JCM 14323</strain>
    </source>
</reference>
<dbReference type="InterPro" id="IPR001387">
    <property type="entry name" value="Cro/C1-type_HTH"/>
</dbReference>
<dbReference type="EMBL" id="BAAANK010000001">
    <property type="protein sequence ID" value="GAA1823559.1"/>
    <property type="molecule type" value="Genomic_DNA"/>
</dbReference>
<gene>
    <name evidence="2" type="ORF">GCM10009750_02610</name>
</gene>
<dbReference type="CDD" id="cd00093">
    <property type="entry name" value="HTH_XRE"/>
    <property type="match status" value="1"/>
</dbReference>